<dbReference type="AlphaFoldDB" id="A0AAD6ZDM0"/>
<comment type="caution">
    <text evidence="2">The sequence shown here is derived from an EMBL/GenBank/DDBJ whole genome shotgun (WGS) entry which is preliminary data.</text>
</comment>
<evidence type="ECO:0000256" key="1">
    <source>
        <dbReference type="SAM" id="MobiDB-lite"/>
    </source>
</evidence>
<dbReference type="Proteomes" id="UP001218218">
    <property type="component" value="Unassembled WGS sequence"/>
</dbReference>
<feature type="compositionally biased region" description="Basic residues" evidence="1">
    <location>
        <begin position="91"/>
        <end position="103"/>
    </location>
</feature>
<gene>
    <name evidence="2" type="ORF">DFH08DRAFT_892510</name>
</gene>
<protein>
    <submittedName>
        <fullName evidence="2">Uncharacterized protein</fullName>
    </submittedName>
</protein>
<organism evidence="2 3">
    <name type="scientific">Mycena albidolilacea</name>
    <dbReference type="NCBI Taxonomy" id="1033008"/>
    <lineage>
        <taxon>Eukaryota</taxon>
        <taxon>Fungi</taxon>
        <taxon>Dikarya</taxon>
        <taxon>Basidiomycota</taxon>
        <taxon>Agaricomycotina</taxon>
        <taxon>Agaricomycetes</taxon>
        <taxon>Agaricomycetidae</taxon>
        <taxon>Agaricales</taxon>
        <taxon>Marasmiineae</taxon>
        <taxon>Mycenaceae</taxon>
        <taxon>Mycena</taxon>
    </lineage>
</organism>
<evidence type="ECO:0000313" key="3">
    <source>
        <dbReference type="Proteomes" id="UP001218218"/>
    </source>
</evidence>
<keyword evidence="3" id="KW-1185">Reference proteome</keyword>
<dbReference type="EMBL" id="JARIHO010000058">
    <property type="protein sequence ID" value="KAJ7318416.1"/>
    <property type="molecule type" value="Genomic_DNA"/>
</dbReference>
<feature type="region of interest" description="Disordered" evidence="1">
    <location>
        <begin position="80"/>
        <end position="110"/>
    </location>
</feature>
<accession>A0AAD6ZDM0</accession>
<reference evidence="2" key="1">
    <citation type="submission" date="2023-03" db="EMBL/GenBank/DDBJ databases">
        <title>Massive genome expansion in bonnet fungi (Mycena s.s.) driven by repeated elements and novel gene families across ecological guilds.</title>
        <authorList>
            <consortium name="Lawrence Berkeley National Laboratory"/>
            <person name="Harder C.B."/>
            <person name="Miyauchi S."/>
            <person name="Viragh M."/>
            <person name="Kuo A."/>
            <person name="Thoen E."/>
            <person name="Andreopoulos B."/>
            <person name="Lu D."/>
            <person name="Skrede I."/>
            <person name="Drula E."/>
            <person name="Henrissat B."/>
            <person name="Morin E."/>
            <person name="Kohler A."/>
            <person name="Barry K."/>
            <person name="LaButti K."/>
            <person name="Morin E."/>
            <person name="Salamov A."/>
            <person name="Lipzen A."/>
            <person name="Mereny Z."/>
            <person name="Hegedus B."/>
            <person name="Baldrian P."/>
            <person name="Stursova M."/>
            <person name="Weitz H."/>
            <person name="Taylor A."/>
            <person name="Grigoriev I.V."/>
            <person name="Nagy L.G."/>
            <person name="Martin F."/>
            <person name="Kauserud H."/>
        </authorList>
    </citation>
    <scope>NUCLEOTIDE SEQUENCE</scope>
    <source>
        <strain evidence="2">CBHHK002</strain>
    </source>
</reference>
<proteinExistence type="predicted"/>
<evidence type="ECO:0000313" key="2">
    <source>
        <dbReference type="EMBL" id="KAJ7318416.1"/>
    </source>
</evidence>
<sequence length="203" mass="22175">MAKGCQASIILGGCAQGEVWKELAYALGTNFGMVSQVISICQALPTTVCRPPRAPHAPVPLHKHIPLLILLRYRPREPHPHTSSPCSCSVRPHRPTPTRRGGRHGFPTEQNDSRALRATLRADAYSKLRGCVDTASLCPCARRGMPEKREKRPGVAVTYRYPQEVAQSRPKGEALVVMYRDVVLFCGAPPHIGTRVAEKAGGL</sequence>
<name>A0AAD6ZDM0_9AGAR</name>